<dbReference type="GO" id="GO:0009244">
    <property type="term" value="P:lipopolysaccharide core region biosynthetic process"/>
    <property type="evidence" value="ECO:0007669"/>
    <property type="project" value="UniProtKB-UniRule"/>
</dbReference>
<dbReference type="Gene3D" id="3.40.50.2000">
    <property type="entry name" value="Glycogen Phosphorylase B"/>
    <property type="match status" value="1"/>
</dbReference>
<evidence type="ECO:0000256" key="1">
    <source>
        <dbReference type="ARBA" id="ARBA00004713"/>
    </source>
</evidence>
<organism evidence="11 12">
    <name type="scientific">Luteolibacter pohnpeiensis</name>
    <dbReference type="NCBI Taxonomy" id="454153"/>
    <lineage>
        <taxon>Bacteria</taxon>
        <taxon>Pseudomonadati</taxon>
        <taxon>Verrucomicrobiota</taxon>
        <taxon>Verrucomicrobiia</taxon>
        <taxon>Verrucomicrobiales</taxon>
        <taxon>Verrucomicrobiaceae</taxon>
        <taxon>Luteolibacter</taxon>
    </lineage>
</organism>
<proteinExistence type="inferred from homology"/>
<comment type="function">
    <text evidence="9">Involved in lipopolysaccharide (LPS) biosynthesis. Catalyzes the transfer of 3-deoxy-D-manno-octulosonate (Kdo) residue(s) from CMP-Kdo to lipid IV(A), the tetraacyldisaccharide-1,4'-bisphosphate precursor of lipid A.</text>
</comment>
<dbReference type="Proteomes" id="UP000603141">
    <property type="component" value="Unassembled WGS sequence"/>
</dbReference>
<keyword evidence="4 9" id="KW-0808">Transferase</keyword>
<evidence type="ECO:0000256" key="4">
    <source>
        <dbReference type="ARBA" id="ARBA00022679"/>
    </source>
</evidence>
<dbReference type="Pfam" id="PF04413">
    <property type="entry name" value="Glycos_transf_N"/>
    <property type="match status" value="1"/>
</dbReference>
<dbReference type="AlphaFoldDB" id="A0A934S784"/>
<dbReference type="GO" id="GO:0043842">
    <property type="term" value="F:Kdo transferase activity"/>
    <property type="evidence" value="ECO:0007669"/>
    <property type="project" value="UniProtKB-EC"/>
</dbReference>
<dbReference type="PANTHER" id="PTHR42755:SF1">
    <property type="entry name" value="3-DEOXY-D-MANNO-OCTULOSONIC ACID TRANSFERASE, MITOCHONDRIAL-RELATED"/>
    <property type="match status" value="1"/>
</dbReference>
<feature type="site" description="Transition state stabilizer" evidence="8">
    <location>
        <position position="137"/>
    </location>
</feature>
<evidence type="ECO:0000256" key="3">
    <source>
        <dbReference type="ARBA" id="ARBA00019077"/>
    </source>
</evidence>
<evidence type="ECO:0000313" key="12">
    <source>
        <dbReference type="Proteomes" id="UP000603141"/>
    </source>
</evidence>
<evidence type="ECO:0000256" key="5">
    <source>
        <dbReference type="ARBA" id="ARBA00031445"/>
    </source>
</evidence>
<keyword evidence="9" id="KW-1133">Transmembrane helix</keyword>
<evidence type="ECO:0000256" key="7">
    <source>
        <dbReference type="PIRSR" id="PIRSR639901-1"/>
    </source>
</evidence>
<reference evidence="11" key="1">
    <citation type="submission" date="2021-01" db="EMBL/GenBank/DDBJ databases">
        <title>Modified the classification status of verrucomicrobia.</title>
        <authorList>
            <person name="Feng X."/>
        </authorList>
    </citation>
    <scope>NUCLEOTIDE SEQUENCE</scope>
    <source>
        <strain evidence="11">KCTC 22041</strain>
    </source>
</reference>
<evidence type="ECO:0000256" key="6">
    <source>
        <dbReference type="ARBA" id="ARBA00049183"/>
    </source>
</evidence>
<name>A0A934S784_9BACT</name>
<keyword evidence="9" id="KW-0448">Lipopolysaccharide biosynthesis</keyword>
<feature type="active site" description="Proton acceptor" evidence="7">
    <location>
        <position position="67"/>
    </location>
</feature>
<dbReference type="EMBL" id="JAENIJ010000007">
    <property type="protein sequence ID" value="MBK1882091.1"/>
    <property type="molecule type" value="Genomic_DNA"/>
</dbReference>
<dbReference type="InterPro" id="IPR007507">
    <property type="entry name" value="Glycos_transf_N"/>
</dbReference>
<keyword evidence="9" id="KW-1003">Cell membrane</keyword>
<comment type="catalytic activity">
    <reaction evidence="6 9">
        <text>lipid IVA (E. coli) + CMP-3-deoxy-beta-D-manno-octulosonate = alpha-Kdo-(2-&gt;6)-lipid IVA (E. coli) + CMP + H(+)</text>
        <dbReference type="Rhea" id="RHEA:28066"/>
        <dbReference type="ChEBI" id="CHEBI:15378"/>
        <dbReference type="ChEBI" id="CHEBI:58603"/>
        <dbReference type="ChEBI" id="CHEBI:60364"/>
        <dbReference type="ChEBI" id="CHEBI:60377"/>
        <dbReference type="ChEBI" id="CHEBI:85987"/>
        <dbReference type="EC" id="2.4.99.12"/>
    </reaction>
</comment>
<evidence type="ECO:0000256" key="8">
    <source>
        <dbReference type="PIRSR" id="PIRSR639901-2"/>
    </source>
</evidence>
<keyword evidence="9" id="KW-0812">Transmembrane</keyword>
<evidence type="ECO:0000313" key="11">
    <source>
        <dbReference type="EMBL" id="MBK1882091.1"/>
    </source>
</evidence>
<sequence length="426" mass="47166">MRFQIALLIYRLALPLLFITAFPGWVVKMIRRGGIGTRLGERASIYTSELGHEPCGQIHIHSISVGETMLALKLIREWRTTEPDRPFVIAVGTATGHAVATSSGLKNIRVTYSPLDFPCMVRRYLNRFEPAKLVLIEGEAWPHLLRLCNQRDIPVSLINARLSPRSARRYRKFSKWISPLFGMLDALAIQESSDQPVWESLGVSTEKIHVTGSLKFDPGTGSAPTRRPEFQQMLNAFGQNRKVILAASTHTGEEAWLASAMRDVADNSLPVIVPRHAERRTEVVQALRTLGFDPILRSKFTPPADPATACLVVDSTGELRDWTAHADMVIIGKSFLAEGGQNPAEAILAHKPLIFGPHMENFQPLASRLVETNAAICVNSQAELTAAIRRVLEPSSAQQLTDHASQLLNQHEGATRRMISLISDET</sequence>
<dbReference type="GO" id="GO:0005886">
    <property type="term" value="C:plasma membrane"/>
    <property type="evidence" value="ECO:0007669"/>
    <property type="project" value="UniProtKB-SubCell"/>
</dbReference>
<keyword evidence="12" id="KW-1185">Reference proteome</keyword>
<evidence type="ECO:0000256" key="2">
    <source>
        <dbReference type="ARBA" id="ARBA00012621"/>
    </source>
</evidence>
<gene>
    <name evidence="11" type="ORF">JIN85_06675</name>
</gene>
<feature type="domain" description="3-deoxy-D-manno-octulosonic-acid transferase N-terminal" evidence="10">
    <location>
        <begin position="38"/>
        <end position="217"/>
    </location>
</feature>
<comment type="caution">
    <text evidence="11">The sequence shown here is derived from an EMBL/GenBank/DDBJ whole genome shotgun (WGS) entry which is preliminary data.</text>
</comment>
<dbReference type="SUPFAM" id="SSF53756">
    <property type="entry name" value="UDP-Glycosyltransferase/glycogen phosphorylase"/>
    <property type="match status" value="1"/>
</dbReference>
<dbReference type="RefSeq" id="WP_200268883.1">
    <property type="nucleotide sequence ID" value="NZ_JAENIJ010000007.1"/>
</dbReference>
<dbReference type="InterPro" id="IPR039901">
    <property type="entry name" value="Kdotransferase"/>
</dbReference>
<comment type="subcellular location">
    <subcellularLocation>
        <location evidence="9">Cell membrane</location>
    </subcellularLocation>
</comment>
<comment type="similarity">
    <text evidence="9">Belongs to the glycosyltransferase group 1 family.</text>
</comment>
<dbReference type="Gene3D" id="3.40.50.11720">
    <property type="entry name" value="3-Deoxy-D-manno-octulosonic-acid transferase, N-terminal domain"/>
    <property type="match status" value="1"/>
</dbReference>
<protein>
    <recommendedName>
        <fullName evidence="3 9">3-deoxy-D-manno-octulosonic acid transferase</fullName>
        <shortName evidence="9">Kdo transferase</shortName>
        <ecNumber evidence="2 9">2.4.99.12</ecNumber>
    </recommendedName>
    <alternativeName>
        <fullName evidence="5 9">Lipid IV(A) 3-deoxy-D-manno-octulosonic acid transferase</fullName>
    </alternativeName>
</protein>
<evidence type="ECO:0000256" key="9">
    <source>
        <dbReference type="RuleBase" id="RU365103"/>
    </source>
</evidence>
<dbReference type="PANTHER" id="PTHR42755">
    <property type="entry name" value="3-DEOXY-MANNO-OCTULOSONATE CYTIDYLYLTRANSFERASE"/>
    <property type="match status" value="1"/>
</dbReference>
<comment type="pathway">
    <text evidence="1 9">Bacterial outer membrane biogenesis; LPS core biosynthesis.</text>
</comment>
<feature type="transmembrane region" description="Helical" evidence="9">
    <location>
        <begin position="7"/>
        <end position="27"/>
    </location>
</feature>
<accession>A0A934S784</accession>
<dbReference type="EC" id="2.4.99.12" evidence="2 9"/>
<feature type="site" description="Transition state stabilizer" evidence="8">
    <location>
        <position position="215"/>
    </location>
</feature>
<dbReference type="InterPro" id="IPR038107">
    <property type="entry name" value="Glycos_transf_N_sf"/>
</dbReference>
<keyword evidence="9" id="KW-0472">Membrane</keyword>
<dbReference type="GO" id="GO:0009245">
    <property type="term" value="P:lipid A biosynthetic process"/>
    <property type="evidence" value="ECO:0007669"/>
    <property type="project" value="TreeGrafter"/>
</dbReference>
<evidence type="ECO:0000259" key="10">
    <source>
        <dbReference type="Pfam" id="PF04413"/>
    </source>
</evidence>